<dbReference type="CDD" id="cd00761">
    <property type="entry name" value="Glyco_tranf_GTA_type"/>
    <property type="match status" value="1"/>
</dbReference>
<dbReference type="InterPro" id="IPR029044">
    <property type="entry name" value="Nucleotide-diphossugar_trans"/>
</dbReference>
<name>A0A1Z4C3H5_9GAMM</name>
<dbReference type="Proteomes" id="UP000197019">
    <property type="component" value="Chromosome"/>
</dbReference>
<gene>
    <name evidence="1" type="ORF">CEK71_19440</name>
</gene>
<protein>
    <recommendedName>
        <fullName evidence="3">Glycosyltransferase 2-like domain-containing protein</fullName>
    </recommendedName>
</protein>
<dbReference type="KEGG" id="mpsy:CEK71_19440"/>
<dbReference type="RefSeq" id="WP_088620938.1">
    <property type="nucleotide sequence ID" value="NZ_CP022129.1"/>
</dbReference>
<dbReference type="Gene3D" id="3.90.550.10">
    <property type="entry name" value="Spore Coat Polysaccharide Biosynthesis Protein SpsA, Chain A"/>
    <property type="match status" value="1"/>
</dbReference>
<evidence type="ECO:0000313" key="2">
    <source>
        <dbReference type="Proteomes" id="UP000197019"/>
    </source>
</evidence>
<dbReference type="SUPFAM" id="SSF53448">
    <property type="entry name" value="Nucleotide-diphospho-sugar transferases"/>
    <property type="match status" value="1"/>
</dbReference>
<reference evidence="1 2" key="1">
    <citation type="submission" date="2017-06" db="EMBL/GenBank/DDBJ databases">
        <title>Genome Sequencing of the methanotroph Methylovulum psychrotolerants str. HV10-M2 isolated from a high-altitude environment.</title>
        <authorList>
            <person name="Mateos-Rivera A."/>
        </authorList>
    </citation>
    <scope>NUCLEOTIDE SEQUENCE [LARGE SCALE GENOMIC DNA]</scope>
    <source>
        <strain evidence="1 2">HV10_M2</strain>
    </source>
</reference>
<dbReference type="OrthoDB" id="1114838at2"/>
<dbReference type="AlphaFoldDB" id="A0A1Z4C3H5"/>
<sequence>MSLSLTVVTHTNSRHPRDASACLASVQAELTERCRHVVIPLDTDLDGFIAARYAAMQLDEVVAFVDDDDTIAPDALRLCLAALEGNSLGVAFTDCMVQCADGIARQGLACQTYNELLRYPAAMHHLVAVRSEYVTARSLALAQQHGCGIEWIMKAEAALTQGAVHIPYIGYYYVKHPQQEQLSGQAEVRQRFVKAVKPIGTELKAWARFEGAIADYHPDL</sequence>
<accession>A0A1Z4C3H5</accession>
<evidence type="ECO:0008006" key="3">
    <source>
        <dbReference type="Google" id="ProtNLM"/>
    </source>
</evidence>
<proteinExistence type="predicted"/>
<organism evidence="1 2">
    <name type="scientific">Methylovulum psychrotolerans</name>
    <dbReference type="NCBI Taxonomy" id="1704499"/>
    <lineage>
        <taxon>Bacteria</taxon>
        <taxon>Pseudomonadati</taxon>
        <taxon>Pseudomonadota</taxon>
        <taxon>Gammaproteobacteria</taxon>
        <taxon>Methylococcales</taxon>
        <taxon>Methylococcaceae</taxon>
        <taxon>Methylovulum</taxon>
    </lineage>
</organism>
<dbReference type="EMBL" id="CP022129">
    <property type="protein sequence ID" value="ASF48068.1"/>
    <property type="molecule type" value="Genomic_DNA"/>
</dbReference>
<keyword evidence="2" id="KW-1185">Reference proteome</keyword>
<evidence type="ECO:0000313" key="1">
    <source>
        <dbReference type="EMBL" id="ASF48068.1"/>
    </source>
</evidence>